<comment type="subcellular location">
    <subcellularLocation>
        <location evidence="1">Membrane</location>
        <topology evidence="1">Single-pass membrane protein</topology>
    </subcellularLocation>
</comment>
<dbReference type="PANTHER" id="PTHR31234:SF2">
    <property type="entry name" value="OS05G0199100 PROTEIN"/>
    <property type="match status" value="1"/>
</dbReference>
<sequence>MQNLCTTRTTNRPSRRTTQRSTGQGTTTTPRRPRMRSSFDNDDVVPNRPRGPKTSKNMREWRYEYQGDMWTRGSRARCFGRFFCCTLMIFIFLLISIILSLVLWIKPPDIVINDPSLNETTPLIIPSDDTGFIANFDVDISVNNPNYLSVDFSSIKVDLFYPINNTHIGQGEVDHIDIKANRQTNFTLPFALQYNITDDPSGAILKDLLQKCGIEGSSTGDISVNYKISLDAKILSVPIKPVISNTFSLQCPLTSLNISGLLNEAGINLNDIGSLFDELSSGNLTSGVGDLFSALEGLL</sequence>
<dbReference type="STRING" id="914234.M2R207"/>
<evidence type="ECO:0000256" key="5">
    <source>
        <dbReference type="SAM" id="MobiDB-lite"/>
    </source>
</evidence>
<accession>M2R207</accession>
<evidence type="ECO:0000256" key="1">
    <source>
        <dbReference type="ARBA" id="ARBA00004167"/>
    </source>
</evidence>
<feature type="domain" description="Late embryogenesis abundant protein LEA-2 subgroup" evidence="7">
    <location>
        <begin position="140"/>
        <end position="235"/>
    </location>
</feature>
<dbReference type="GO" id="GO:0098542">
    <property type="term" value="P:defense response to other organism"/>
    <property type="evidence" value="ECO:0007669"/>
    <property type="project" value="InterPro"/>
</dbReference>
<feature type="compositionally biased region" description="Low complexity" evidence="5">
    <location>
        <begin position="1"/>
        <end position="12"/>
    </location>
</feature>
<evidence type="ECO:0000256" key="3">
    <source>
        <dbReference type="ARBA" id="ARBA00022989"/>
    </source>
</evidence>
<organism evidence="8 9">
    <name type="scientific">Ceriporiopsis subvermispora (strain B)</name>
    <name type="common">White-rot fungus</name>
    <name type="synonym">Gelatoporia subvermispora</name>
    <dbReference type="NCBI Taxonomy" id="914234"/>
    <lineage>
        <taxon>Eukaryota</taxon>
        <taxon>Fungi</taxon>
        <taxon>Dikarya</taxon>
        <taxon>Basidiomycota</taxon>
        <taxon>Agaricomycotina</taxon>
        <taxon>Agaricomycetes</taxon>
        <taxon>Polyporales</taxon>
        <taxon>Gelatoporiaceae</taxon>
        <taxon>Gelatoporia</taxon>
    </lineage>
</organism>
<gene>
    <name evidence="8" type="ORF">CERSUDRAFT_113728</name>
</gene>
<dbReference type="SUPFAM" id="SSF117070">
    <property type="entry name" value="LEA14-like"/>
    <property type="match status" value="1"/>
</dbReference>
<feature type="compositionally biased region" description="Low complexity" evidence="5">
    <location>
        <begin position="19"/>
        <end position="30"/>
    </location>
</feature>
<dbReference type="Gene3D" id="2.60.40.1820">
    <property type="match status" value="1"/>
</dbReference>
<name>M2R207_CERS8</name>
<evidence type="ECO:0000259" key="7">
    <source>
        <dbReference type="Pfam" id="PF03168"/>
    </source>
</evidence>
<keyword evidence="9" id="KW-1185">Reference proteome</keyword>
<dbReference type="GO" id="GO:0016020">
    <property type="term" value="C:membrane"/>
    <property type="evidence" value="ECO:0007669"/>
    <property type="project" value="UniProtKB-SubCell"/>
</dbReference>
<feature type="transmembrane region" description="Helical" evidence="6">
    <location>
        <begin position="82"/>
        <end position="105"/>
    </location>
</feature>
<keyword evidence="4 6" id="KW-0472">Membrane</keyword>
<dbReference type="InterPro" id="IPR004864">
    <property type="entry name" value="LEA_2"/>
</dbReference>
<dbReference type="Pfam" id="PF03168">
    <property type="entry name" value="LEA_2"/>
    <property type="match status" value="1"/>
</dbReference>
<evidence type="ECO:0000256" key="2">
    <source>
        <dbReference type="ARBA" id="ARBA00022692"/>
    </source>
</evidence>
<dbReference type="PANTHER" id="PTHR31234">
    <property type="entry name" value="LATE EMBRYOGENESIS ABUNDANT (LEA) HYDROXYPROLINE-RICH GLYCOPROTEIN FAMILY"/>
    <property type="match status" value="1"/>
</dbReference>
<dbReference type="Proteomes" id="UP000016930">
    <property type="component" value="Unassembled WGS sequence"/>
</dbReference>
<proteinExistence type="predicted"/>
<dbReference type="AlphaFoldDB" id="M2R207"/>
<dbReference type="InterPro" id="IPR044839">
    <property type="entry name" value="NDR1-like"/>
</dbReference>
<evidence type="ECO:0000256" key="4">
    <source>
        <dbReference type="ARBA" id="ARBA00023136"/>
    </source>
</evidence>
<dbReference type="HOGENOM" id="CLU_061023_0_0_1"/>
<dbReference type="OrthoDB" id="20273at2759"/>
<dbReference type="EMBL" id="KB445795">
    <property type="protein sequence ID" value="EMD38550.1"/>
    <property type="molecule type" value="Genomic_DNA"/>
</dbReference>
<evidence type="ECO:0000313" key="8">
    <source>
        <dbReference type="EMBL" id="EMD38550.1"/>
    </source>
</evidence>
<evidence type="ECO:0000256" key="6">
    <source>
        <dbReference type="SAM" id="Phobius"/>
    </source>
</evidence>
<evidence type="ECO:0000313" key="9">
    <source>
        <dbReference type="Proteomes" id="UP000016930"/>
    </source>
</evidence>
<keyword evidence="3 6" id="KW-1133">Transmembrane helix</keyword>
<keyword evidence="2 6" id="KW-0812">Transmembrane</keyword>
<feature type="region of interest" description="Disordered" evidence="5">
    <location>
        <begin position="1"/>
        <end position="58"/>
    </location>
</feature>
<protein>
    <recommendedName>
        <fullName evidence="7">Late embryogenesis abundant protein LEA-2 subgroup domain-containing protein</fullName>
    </recommendedName>
</protein>
<reference evidence="8 9" key="1">
    <citation type="journal article" date="2012" name="Proc. Natl. Acad. Sci. U.S.A.">
        <title>Comparative genomics of Ceriporiopsis subvermispora and Phanerochaete chrysosporium provide insight into selective ligninolysis.</title>
        <authorList>
            <person name="Fernandez-Fueyo E."/>
            <person name="Ruiz-Duenas F.J."/>
            <person name="Ferreira P."/>
            <person name="Floudas D."/>
            <person name="Hibbett D.S."/>
            <person name="Canessa P."/>
            <person name="Larrondo L.F."/>
            <person name="James T.Y."/>
            <person name="Seelenfreund D."/>
            <person name="Lobos S."/>
            <person name="Polanco R."/>
            <person name="Tello M."/>
            <person name="Honda Y."/>
            <person name="Watanabe T."/>
            <person name="Watanabe T."/>
            <person name="Ryu J.S."/>
            <person name="Kubicek C.P."/>
            <person name="Schmoll M."/>
            <person name="Gaskell J."/>
            <person name="Hammel K.E."/>
            <person name="St John F.J."/>
            <person name="Vanden Wymelenberg A."/>
            <person name="Sabat G."/>
            <person name="Splinter BonDurant S."/>
            <person name="Syed K."/>
            <person name="Yadav J.S."/>
            <person name="Doddapaneni H."/>
            <person name="Subramanian V."/>
            <person name="Lavin J.L."/>
            <person name="Oguiza J.A."/>
            <person name="Perez G."/>
            <person name="Pisabarro A.G."/>
            <person name="Ramirez L."/>
            <person name="Santoyo F."/>
            <person name="Master E."/>
            <person name="Coutinho P.M."/>
            <person name="Henrissat B."/>
            <person name="Lombard V."/>
            <person name="Magnuson J.K."/>
            <person name="Kuees U."/>
            <person name="Hori C."/>
            <person name="Igarashi K."/>
            <person name="Samejima M."/>
            <person name="Held B.W."/>
            <person name="Barry K.W."/>
            <person name="LaButti K.M."/>
            <person name="Lapidus A."/>
            <person name="Lindquist E.A."/>
            <person name="Lucas S.M."/>
            <person name="Riley R."/>
            <person name="Salamov A.A."/>
            <person name="Hoffmeister D."/>
            <person name="Schwenk D."/>
            <person name="Hadar Y."/>
            <person name="Yarden O."/>
            <person name="de Vries R.P."/>
            <person name="Wiebenga A."/>
            <person name="Stenlid J."/>
            <person name="Eastwood D."/>
            <person name="Grigoriev I.V."/>
            <person name="Berka R.M."/>
            <person name="Blanchette R.A."/>
            <person name="Kersten P."/>
            <person name="Martinez A.T."/>
            <person name="Vicuna R."/>
            <person name="Cullen D."/>
        </authorList>
    </citation>
    <scope>NUCLEOTIDE SEQUENCE [LARGE SCALE GENOMIC DNA]</scope>
    <source>
        <strain evidence="8 9">B</strain>
    </source>
</reference>